<reference evidence="1 2" key="1">
    <citation type="submission" date="2014-06" db="EMBL/GenBank/DDBJ databases">
        <title>Evolutionary Origins and Diversification of the Mycorrhizal Mutualists.</title>
        <authorList>
            <consortium name="DOE Joint Genome Institute"/>
            <consortium name="Mycorrhizal Genomics Consortium"/>
            <person name="Kohler A."/>
            <person name="Kuo A."/>
            <person name="Nagy L.G."/>
            <person name="Floudas D."/>
            <person name="Copeland A."/>
            <person name="Barry K.W."/>
            <person name="Cichocki N."/>
            <person name="Veneault-Fourrey C."/>
            <person name="LaButti K."/>
            <person name="Lindquist E.A."/>
            <person name="Lipzen A."/>
            <person name="Lundell T."/>
            <person name="Morin E."/>
            <person name="Murat C."/>
            <person name="Riley R."/>
            <person name="Ohm R."/>
            <person name="Sun H."/>
            <person name="Tunlid A."/>
            <person name="Henrissat B."/>
            <person name="Grigoriev I.V."/>
            <person name="Hibbett D.S."/>
            <person name="Martin F."/>
        </authorList>
    </citation>
    <scope>NUCLEOTIDE SEQUENCE [LARGE SCALE GENOMIC DNA]</scope>
    <source>
        <strain evidence="1 2">SS14</strain>
    </source>
</reference>
<dbReference type="AlphaFoldDB" id="A0A0C9V8M2"/>
<protein>
    <submittedName>
        <fullName evidence="1">Uncharacterized protein</fullName>
    </submittedName>
</protein>
<name>A0A0C9V8M2_SPHS4</name>
<organism evidence="1 2">
    <name type="scientific">Sphaerobolus stellatus (strain SS14)</name>
    <dbReference type="NCBI Taxonomy" id="990650"/>
    <lineage>
        <taxon>Eukaryota</taxon>
        <taxon>Fungi</taxon>
        <taxon>Dikarya</taxon>
        <taxon>Basidiomycota</taxon>
        <taxon>Agaricomycotina</taxon>
        <taxon>Agaricomycetes</taxon>
        <taxon>Phallomycetidae</taxon>
        <taxon>Geastrales</taxon>
        <taxon>Sphaerobolaceae</taxon>
        <taxon>Sphaerobolus</taxon>
    </lineage>
</organism>
<evidence type="ECO:0000313" key="1">
    <source>
        <dbReference type="EMBL" id="KIJ43329.1"/>
    </source>
</evidence>
<sequence>SRISWWPLPHAWNKSGLDVGYWSAECETWYNTRLKRIAEGGVLLRTTAQWKKTLVRNRNMPKFMKNYREVCELALDSLDLHLVSEL</sequence>
<evidence type="ECO:0000313" key="2">
    <source>
        <dbReference type="Proteomes" id="UP000054279"/>
    </source>
</evidence>
<dbReference type="HOGENOM" id="CLU_2504086_0_0_1"/>
<dbReference type="Proteomes" id="UP000054279">
    <property type="component" value="Unassembled WGS sequence"/>
</dbReference>
<accession>A0A0C9V8M2</accession>
<gene>
    <name evidence="1" type="ORF">M422DRAFT_170099</name>
</gene>
<dbReference type="EMBL" id="KN837124">
    <property type="protein sequence ID" value="KIJ43329.1"/>
    <property type="molecule type" value="Genomic_DNA"/>
</dbReference>
<proteinExistence type="predicted"/>
<feature type="non-terminal residue" evidence="1">
    <location>
        <position position="1"/>
    </location>
</feature>
<dbReference type="OrthoDB" id="3270336at2759"/>
<keyword evidence="2" id="KW-1185">Reference proteome</keyword>